<dbReference type="Gene3D" id="1.10.150.130">
    <property type="match status" value="1"/>
</dbReference>
<gene>
    <name evidence="8" type="ORF">GCM10007094_10640</name>
</gene>
<dbReference type="InterPro" id="IPR013762">
    <property type="entry name" value="Integrase-like_cat_sf"/>
</dbReference>
<comment type="caution">
    <text evidence="8">The sequence shown here is derived from an EMBL/GenBank/DDBJ whole genome shotgun (WGS) entry which is preliminary data.</text>
</comment>
<evidence type="ECO:0000256" key="1">
    <source>
        <dbReference type="ARBA" id="ARBA00008857"/>
    </source>
</evidence>
<evidence type="ECO:0000256" key="4">
    <source>
        <dbReference type="ARBA" id="ARBA00023172"/>
    </source>
</evidence>
<dbReference type="Proteomes" id="UP000637980">
    <property type="component" value="Unassembled WGS sequence"/>
</dbReference>
<accession>A0ABQ3EAH1</accession>
<evidence type="ECO:0000259" key="7">
    <source>
        <dbReference type="PROSITE" id="PS51900"/>
    </source>
</evidence>
<evidence type="ECO:0000256" key="3">
    <source>
        <dbReference type="ARBA" id="ARBA00023125"/>
    </source>
</evidence>
<dbReference type="PROSITE" id="PS51898">
    <property type="entry name" value="TYR_RECOMBINASE"/>
    <property type="match status" value="1"/>
</dbReference>
<protein>
    <submittedName>
        <fullName evidence="8">Integrase</fullName>
    </submittedName>
</protein>
<evidence type="ECO:0000256" key="2">
    <source>
        <dbReference type="ARBA" id="ARBA00022908"/>
    </source>
</evidence>
<proteinExistence type="inferred from homology"/>
<keyword evidence="3 5" id="KW-0238">DNA-binding</keyword>
<dbReference type="InterPro" id="IPR044068">
    <property type="entry name" value="CB"/>
</dbReference>
<dbReference type="InterPro" id="IPR038488">
    <property type="entry name" value="Integrase_DNA-bd_sf"/>
</dbReference>
<evidence type="ECO:0000313" key="8">
    <source>
        <dbReference type="EMBL" id="GHB24464.1"/>
    </source>
</evidence>
<dbReference type="Gene3D" id="1.10.443.10">
    <property type="entry name" value="Intergrase catalytic core"/>
    <property type="match status" value="1"/>
</dbReference>
<dbReference type="PANTHER" id="PTHR30629">
    <property type="entry name" value="PROPHAGE INTEGRASE"/>
    <property type="match status" value="1"/>
</dbReference>
<dbReference type="InterPro" id="IPR025166">
    <property type="entry name" value="Integrase_DNA_bind_dom"/>
</dbReference>
<sequence>MLRFVGGVTGLALQILPSGGRSWILRVKIGEKRRDIGLGGYPDVSLAEARDKAREIRSLIEQGIDPIQHRKRQRSALVAEQKRGLTFAVAVERFMKRKAPELSNDKHKEQWFSTLRNYAVPELGDMLVDDITTQDVLLVLKPIWEEKTETASRLRSRIEMVLSWAQANGHRTGDNPAKWGGNLKELLPSPAKIKKVTHRPAVAVADVQAWFASLRKRRDLTARALELLILCCCRSIEVRLSVWEEFDFDRRIWTVPAQRMKTRVEHRIPLTNYAVSLLKAVPHHANSPYVFAAPQGRALHDDDLSGLMRSMHASELKRGTDGWLDPRSGLPAVPHGLRSTFRDWAAENNYPREISEMALAHKTGSDVERAYQRSDLLERRRQQLVSWNEFLHAHPSSSVVEFRRRT</sequence>
<dbReference type="Pfam" id="PF00589">
    <property type="entry name" value="Phage_integrase"/>
    <property type="match status" value="1"/>
</dbReference>
<dbReference type="InterPro" id="IPR050808">
    <property type="entry name" value="Phage_Integrase"/>
</dbReference>
<dbReference type="PROSITE" id="PS51900">
    <property type="entry name" value="CB"/>
    <property type="match status" value="1"/>
</dbReference>
<evidence type="ECO:0000259" key="6">
    <source>
        <dbReference type="PROSITE" id="PS51898"/>
    </source>
</evidence>
<dbReference type="InterPro" id="IPR053876">
    <property type="entry name" value="Phage_int_M"/>
</dbReference>
<dbReference type="InterPro" id="IPR011010">
    <property type="entry name" value="DNA_brk_join_enz"/>
</dbReference>
<evidence type="ECO:0000256" key="5">
    <source>
        <dbReference type="PROSITE-ProRule" id="PRU01248"/>
    </source>
</evidence>
<dbReference type="Gene3D" id="3.30.160.390">
    <property type="entry name" value="Integrase, DNA-binding domain"/>
    <property type="match status" value="1"/>
</dbReference>
<dbReference type="PANTHER" id="PTHR30629:SF2">
    <property type="entry name" value="PROPHAGE INTEGRASE INTS-RELATED"/>
    <property type="match status" value="1"/>
</dbReference>
<dbReference type="Pfam" id="PF22022">
    <property type="entry name" value="Phage_int_M"/>
    <property type="match status" value="1"/>
</dbReference>
<dbReference type="SUPFAM" id="SSF56349">
    <property type="entry name" value="DNA breaking-rejoining enzymes"/>
    <property type="match status" value="1"/>
</dbReference>
<keyword evidence="9" id="KW-1185">Reference proteome</keyword>
<keyword evidence="4" id="KW-0233">DNA recombination</keyword>
<feature type="domain" description="Tyr recombinase" evidence="6">
    <location>
        <begin position="197"/>
        <end position="385"/>
    </location>
</feature>
<dbReference type="InterPro" id="IPR002104">
    <property type="entry name" value="Integrase_catalytic"/>
</dbReference>
<keyword evidence="2" id="KW-0229">DNA integration</keyword>
<dbReference type="CDD" id="cd00801">
    <property type="entry name" value="INT_P4_C"/>
    <property type="match status" value="1"/>
</dbReference>
<reference evidence="9" key="1">
    <citation type="journal article" date="2019" name="Int. J. Syst. Evol. Microbiol.">
        <title>The Global Catalogue of Microorganisms (GCM) 10K type strain sequencing project: providing services to taxonomists for standard genome sequencing and annotation.</title>
        <authorList>
            <consortium name="The Broad Institute Genomics Platform"/>
            <consortium name="The Broad Institute Genome Sequencing Center for Infectious Disease"/>
            <person name="Wu L."/>
            <person name="Ma J."/>
        </authorList>
    </citation>
    <scope>NUCLEOTIDE SEQUENCE [LARGE SCALE GENOMIC DNA]</scope>
    <source>
        <strain evidence="9">KCTC 12861</strain>
    </source>
</reference>
<organism evidence="8 9">
    <name type="scientific">Pseudovibrio japonicus</name>
    <dbReference type="NCBI Taxonomy" id="366534"/>
    <lineage>
        <taxon>Bacteria</taxon>
        <taxon>Pseudomonadati</taxon>
        <taxon>Pseudomonadota</taxon>
        <taxon>Alphaproteobacteria</taxon>
        <taxon>Hyphomicrobiales</taxon>
        <taxon>Stappiaceae</taxon>
        <taxon>Pseudovibrio</taxon>
    </lineage>
</organism>
<dbReference type="Pfam" id="PF13356">
    <property type="entry name" value="Arm-DNA-bind_3"/>
    <property type="match status" value="1"/>
</dbReference>
<dbReference type="EMBL" id="BMXE01000002">
    <property type="protein sequence ID" value="GHB24464.1"/>
    <property type="molecule type" value="Genomic_DNA"/>
</dbReference>
<feature type="domain" description="Core-binding (CB)" evidence="7">
    <location>
        <begin position="85"/>
        <end position="166"/>
    </location>
</feature>
<dbReference type="InterPro" id="IPR010998">
    <property type="entry name" value="Integrase_recombinase_N"/>
</dbReference>
<evidence type="ECO:0000313" key="9">
    <source>
        <dbReference type="Proteomes" id="UP000637980"/>
    </source>
</evidence>
<comment type="similarity">
    <text evidence="1">Belongs to the 'phage' integrase family.</text>
</comment>
<name>A0ABQ3EAH1_9HYPH</name>